<reference evidence="2" key="1">
    <citation type="submission" date="2018-12" db="EMBL/GenBank/DDBJ databases">
        <title>Tengunoibacter tsumagoiensis gen. nov., sp. nov., Dictyobacter kobayashii sp. nov., D. alpinus sp. nov., and D. joshuensis sp. nov. and description of Dictyobacteraceae fam. nov. within the order Ktedonobacterales isolated from Tengu-no-mugimeshi.</title>
        <authorList>
            <person name="Wang C.M."/>
            <person name="Zheng Y."/>
            <person name="Sakai Y."/>
            <person name="Toyoda A."/>
            <person name="Minakuchi Y."/>
            <person name="Abe K."/>
            <person name="Yokota A."/>
            <person name="Yabe S."/>
        </authorList>
    </citation>
    <scope>NUCLEOTIDE SEQUENCE [LARGE SCALE GENOMIC DNA]</scope>
    <source>
        <strain evidence="2">Uno11</strain>
    </source>
</reference>
<dbReference type="OrthoDB" id="277629at2"/>
<gene>
    <name evidence="1" type="ORF">KDK_78760</name>
</gene>
<evidence type="ECO:0000313" key="2">
    <source>
        <dbReference type="Proteomes" id="UP000287188"/>
    </source>
</evidence>
<sequence length="280" mass="32044">MVQTQLSWHTPEEILEIGFSRSPIVMINEAHHGALRCVRTRQVGVQLLPTAQRLGVRYLAMEMLFPAYAEEANRTRTLPDLDALRSVEQAKPEHQAWMEQFMQRHEILADADYLAQPEMREFIQSALDLDFTLIAYEADLTALPAQLSGEQETNWREEAQAQNLFNAFQELPMDARLLVWSGNHHLTKNIMRGPNPWLPMGYQFKKLSHRNAFAIDQVQTVKFPFPDSFRDKLRRTYISQLPAGSSTMGVLTSDLPMLLRQQLGSSGVNAFLFSSLNELE</sequence>
<dbReference type="Proteomes" id="UP000287188">
    <property type="component" value="Unassembled WGS sequence"/>
</dbReference>
<dbReference type="RefSeq" id="WP_126557359.1">
    <property type="nucleotide sequence ID" value="NZ_BIFS01000002.1"/>
</dbReference>
<accession>A0A402AY92</accession>
<comment type="caution">
    <text evidence="1">The sequence shown here is derived from an EMBL/GenBank/DDBJ whole genome shotgun (WGS) entry which is preliminary data.</text>
</comment>
<evidence type="ECO:0000313" key="1">
    <source>
        <dbReference type="EMBL" id="GCE24076.1"/>
    </source>
</evidence>
<dbReference type="AlphaFoldDB" id="A0A402AY92"/>
<protein>
    <recommendedName>
        <fullName evidence="3">Haem-binding uptake Tiki superfamily ChaN domain-containing protein</fullName>
    </recommendedName>
</protein>
<proteinExistence type="predicted"/>
<dbReference type="EMBL" id="BIFS01000002">
    <property type="protein sequence ID" value="GCE24076.1"/>
    <property type="molecule type" value="Genomic_DNA"/>
</dbReference>
<organism evidence="1 2">
    <name type="scientific">Dictyobacter kobayashii</name>
    <dbReference type="NCBI Taxonomy" id="2014872"/>
    <lineage>
        <taxon>Bacteria</taxon>
        <taxon>Bacillati</taxon>
        <taxon>Chloroflexota</taxon>
        <taxon>Ktedonobacteria</taxon>
        <taxon>Ktedonobacterales</taxon>
        <taxon>Dictyobacteraceae</taxon>
        <taxon>Dictyobacter</taxon>
    </lineage>
</organism>
<name>A0A402AY92_9CHLR</name>
<keyword evidence="2" id="KW-1185">Reference proteome</keyword>
<evidence type="ECO:0008006" key="3">
    <source>
        <dbReference type="Google" id="ProtNLM"/>
    </source>
</evidence>
<dbReference type="SUPFAM" id="SSF159501">
    <property type="entry name" value="EreA/ChaN-like"/>
    <property type="match status" value="1"/>
</dbReference>